<dbReference type="PROSITE" id="PS51186">
    <property type="entry name" value="GNAT"/>
    <property type="match status" value="1"/>
</dbReference>
<sequence length="178" mass="20476">MKDKLLQTYKTDRLTLAPVTIDDAPDMYEYASVPDNAYYVFKTNETLAETKAIIERIFIDNGLGRYGIFLGDKLIGTIYLLNLDDQNKTAELSYVLNKKFEGNGYATEAAMKLREVFFFELGGERLYARHTLDNIKSMNLMARIGMKVEGTLRNSYYFHNRQVDLVIWSIVRSDLDIG</sequence>
<proteinExistence type="predicted"/>
<dbReference type="PANTHER" id="PTHR43792:SF1">
    <property type="entry name" value="N-ACETYLTRANSFERASE DOMAIN-CONTAINING PROTEIN"/>
    <property type="match status" value="1"/>
</dbReference>
<organism evidence="3 4">
    <name type="scientific">Weissella cibaria</name>
    <dbReference type="NCBI Taxonomy" id="137591"/>
    <lineage>
        <taxon>Bacteria</taxon>
        <taxon>Bacillati</taxon>
        <taxon>Bacillota</taxon>
        <taxon>Bacilli</taxon>
        <taxon>Lactobacillales</taxon>
        <taxon>Lactobacillaceae</taxon>
        <taxon>Weissella</taxon>
    </lineage>
</organism>
<reference evidence="2 5" key="2">
    <citation type="submission" date="2017-04" db="EMBL/GenBank/DDBJ databases">
        <title>Weissella cibaria strain m2 complete genome.</title>
        <authorList>
            <person name="Pan Q."/>
            <person name="Tan M."/>
            <person name="Yao F."/>
            <person name="Su S."/>
        </authorList>
    </citation>
    <scope>NUCLEOTIDE SEQUENCE [LARGE SCALE GENOMIC DNA]</scope>
    <source>
        <strain evidence="2 5">M2</strain>
    </source>
</reference>
<name>A0A1X4JJA9_9LACO</name>
<keyword evidence="3" id="KW-0808">Transferase</keyword>
<dbReference type="EMBL" id="CP020928">
    <property type="protein sequence ID" value="AWF94803.1"/>
    <property type="molecule type" value="Genomic_DNA"/>
</dbReference>
<dbReference type="AlphaFoldDB" id="A0A1X4JJA9"/>
<accession>A0A1X4JJA9</accession>
<evidence type="ECO:0000313" key="5">
    <source>
        <dbReference type="Proteomes" id="UP000244870"/>
    </source>
</evidence>
<dbReference type="InterPro" id="IPR051531">
    <property type="entry name" value="N-acetyltransferase"/>
</dbReference>
<feature type="domain" description="N-acetyltransferase" evidence="1">
    <location>
        <begin position="14"/>
        <end position="164"/>
    </location>
</feature>
<evidence type="ECO:0000313" key="4">
    <source>
        <dbReference type="Proteomes" id="UP000193588"/>
    </source>
</evidence>
<dbReference type="InterPro" id="IPR016181">
    <property type="entry name" value="Acyl_CoA_acyltransferase"/>
</dbReference>
<gene>
    <name evidence="2" type="ORF">B6254_0370</name>
    <name evidence="3" type="ORF">B9D04_09710</name>
</gene>
<dbReference type="GO" id="GO:0016747">
    <property type="term" value="F:acyltransferase activity, transferring groups other than amino-acyl groups"/>
    <property type="evidence" value="ECO:0007669"/>
    <property type="project" value="InterPro"/>
</dbReference>
<dbReference type="Proteomes" id="UP000193588">
    <property type="component" value="Unassembled WGS sequence"/>
</dbReference>
<dbReference type="EMBL" id="NDXJ01000015">
    <property type="protein sequence ID" value="OSP88857.1"/>
    <property type="molecule type" value="Genomic_DNA"/>
</dbReference>
<evidence type="ECO:0000313" key="3">
    <source>
        <dbReference type="EMBL" id="OSP88857.1"/>
    </source>
</evidence>
<dbReference type="Gene3D" id="3.40.630.30">
    <property type="match status" value="1"/>
</dbReference>
<dbReference type="InterPro" id="IPR000182">
    <property type="entry name" value="GNAT_dom"/>
</dbReference>
<evidence type="ECO:0000313" key="2">
    <source>
        <dbReference type="EMBL" id="AWF94803.1"/>
    </source>
</evidence>
<dbReference type="RefSeq" id="WP_085639723.1">
    <property type="nucleotide sequence ID" value="NZ_CP020928.1"/>
</dbReference>
<dbReference type="SUPFAM" id="SSF55729">
    <property type="entry name" value="Acyl-CoA N-acyltransferases (Nat)"/>
    <property type="match status" value="1"/>
</dbReference>
<protein>
    <submittedName>
        <fullName evidence="3">GNAT family N-acetyltransferase</fullName>
    </submittedName>
</protein>
<dbReference type="Proteomes" id="UP000244870">
    <property type="component" value="Chromosome"/>
</dbReference>
<reference evidence="3 4" key="1">
    <citation type="submission" date="2017-04" db="EMBL/GenBank/DDBJ databases">
        <title>The genome sequence of Weissella cibaria isolated from wild Drosophila.</title>
        <authorList>
            <person name="Ricks N.J."/>
            <person name="Carroll C."/>
            <person name="Walters A."/>
            <person name="Newell P.D."/>
            <person name="Chaston J.M."/>
        </authorList>
    </citation>
    <scope>NUCLEOTIDE SEQUENCE [LARGE SCALE GENOMIC DNA]</scope>
    <source>
        <strain evidence="3 4">DmW_103</strain>
    </source>
</reference>
<dbReference type="PANTHER" id="PTHR43792">
    <property type="entry name" value="GNAT FAMILY, PUTATIVE (AFU_ORTHOLOGUE AFUA_3G00765)-RELATED-RELATED"/>
    <property type="match status" value="1"/>
</dbReference>
<evidence type="ECO:0000259" key="1">
    <source>
        <dbReference type="PROSITE" id="PS51186"/>
    </source>
</evidence>
<dbReference type="Pfam" id="PF13302">
    <property type="entry name" value="Acetyltransf_3"/>
    <property type="match status" value="1"/>
</dbReference>